<proteinExistence type="predicted"/>
<protein>
    <submittedName>
        <fullName evidence="2">Uncharacterized protein</fullName>
    </submittedName>
</protein>
<dbReference type="AlphaFoldDB" id="A0A8X7B9F9"/>
<keyword evidence="3" id="KW-1185">Reference proteome</keyword>
<sequence length="175" mass="19883">MVANSVCTTHAQSGLPTWERRHPETITHRKVLSPDEISNFLRELSENESEGSEQSCSTSDSFEDYRVQKANKSVEVTRSILIKEVAVLQLNNQIKKRQKDFNDDHREEITDFVQSIPGFQECDEACNAEDCGFQMLNDDEIVTSVKEESDPVDDEMDEGEDNNNKERIKGPSIAN</sequence>
<evidence type="ECO:0000256" key="1">
    <source>
        <dbReference type="SAM" id="MobiDB-lite"/>
    </source>
</evidence>
<dbReference type="EMBL" id="BMAU01021369">
    <property type="protein sequence ID" value="GFY24166.1"/>
    <property type="molecule type" value="Genomic_DNA"/>
</dbReference>
<gene>
    <name evidence="2" type="primary">NCL1_29417</name>
    <name evidence="2" type="ORF">TNCV_1012191</name>
</gene>
<feature type="compositionally biased region" description="Acidic residues" evidence="1">
    <location>
        <begin position="150"/>
        <end position="161"/>
    </location>
</feature>
<evidence type="ECO:0000313" key="2">
    <source>
        <dbReference type="EMBL" id="GFY24166.1"/>
    </source>
</evidence>
<accession>A0A8X7B9F9</accession>
<organism evidence="2 3">
    <name type="scientific">Trichonephila clavipes</name>
    <name type="common">Golden silk orbweaver</name>
    <name type="synonym">Nephila clavipes</name>
    <dbReference type="NCBI Taxonomy" id="2585209"/>
    <lineage>
        <taxon>Eukaryota</taxon>
        <taxon>Metazoa</taxon>
        <taxon>Ecdysozoa</taxon>
        <taxon>Arthropoda</taxon>
        <taxon>Chelicerata</taxon>
        <taxon>Arachnida</taxon>
        <taxon>Araneae</taxon>
        <taxon>Araneomorphae</taxon>
        <taxon>Entelegynae</taxon>
        <taxon>Araneoidea</taxon>
        <taxon>Nephilidae</taxon>
        <taxon>Trichonephila</taxon>
    </lineage>
</organism>
<dbReference type="Proteomes" id="UP000887159">
    <property type="component" value="Unassembled WGS sequence"/>
</dbReference>
<evidence type="ECO:0000313" key="3">
    <source>
        <dbReference type="Proteomes" id="UP000887159"/>
    </source>
</evidence>
<reference evidence="2" key="1">
    <citation type="submission" date="2020-08" db="EMBL/GenBank/DDBJ databases">
        <title>Multicomponent nature underlies the extraordinary mechanical properties of spider dragline silk.</title>
        <authorList>
            <person name="Kono N."/>
            <person name="Nakamura H."/>
            <person name="Mori M."/>
            <person name="Yoshida Y."/>
            <person name="Ohtoshi R."/>
            <person name="Malay A.D."/>
            <person name="Moran D.A.P."/>
            <person name="Tomita M."/>
            <person name="Numata K."/>
            <person name="Arakawa K."/>
        </authorList>
    </citation>
    <scope>NUCLEOTIDE SEQUENCE</scope>
</reference>
<comment type="caution">
    <text evidence="2">The sequence shown here is derived from an EMBL/GenBank/DDBJ whole genome shotgun (WGS) entry which is preliminary data.</text>
</comment>
<feature type="region of interest" description="Disordered" evidence="1">
    <location>
        <begin position="142"/>
        <end position="175"/>
    </location>
</feature>
<name>A0A8X7B9F9_TRICX</name>